<protein>
    <submittedName>
        <fullName evidence="2">Uncharacterized protein</fullName>
    </submittedName>
</protein>
<sequence length="194" mass="21926">MFSGFYFNEGKSFPTSSTSLASLLSQKVFFLLLLILPFSIFSQGETPSKQGPSDSEILFRVAEEAYKDRRFFQAIESLRNFLVLYPANSKKTRVLSLLRDCFLKLDRPEKALEVSLDLYKMEPTGESGLESYLEAGRLLARMGEIDQAKQIFSSICRQSYSRAVAEKAALEFSGIDLLSEREEPSPEGESCREK</sequence>
<proteinExistence type="predicted"/>
<dbReference type="EMBL" id="RQEP01000005">
    <property type="protein sequence ID" value="TGK07445.1"/>
    <property type="molecule type" value="Genomic_DNA"/>
</dbReference>
<keyword evidence="1" id="KW-0812">Transmembrane</keyword>
<keyword evidence="1" id="KW-0472">Membrane</keyword>
<dbReference type="SUPFAM" id="SSF48452">
    <property type="entry name" value="TPR-like"/>
    <property type="match status" value="1"/>
</dbReference>
<dbReference type="OrthoDB" id="342214at2"/>
<evidence type="ECO:0000313" key="3">
    <source>
        <dbReference type="Proteomes" id="UP000297453"/>
    </source>
</evidence>
<gene>
    <name evidence="2" type="ORF">EHO59_04905</name>
</gene>
<keyword evidence="3" id="KW-1185">Reference proteome</keyword>
<keyword evidence="1" id="KW-1133">Transmembrane helix</keyword>
<evidence type="ECO:0000313" key="2">
    <source>
        <dbReference type="EMBL" id="TGK07445.1"/>
    </source>
</evidence>
<dbReference type="RefSeq" id="WP_135585306.1">
    <property type="nucleotide sequence ID" value="NZ_RQEP01000005.1"/>
</dbReference>
<dbReference type="AlphaFoldDB" id="A0A4R9G849"/>
<accession>A0A4R9G849</accession>
<organism evidence="2 3">
    <name type="scientific">Leptospira semungkisensis</name>
    <dbReference type="NCBI Taxonomy" id="2484985"/>
    <lineage>
        <taxon>Bacteria</taxon>
        <taxon>Pseudomonadati</taxon>
        <taxon>Spirochaetota</taxon>
        <taxon>Spirochaetia</taxon>
        <taxon>Leptospirales</taxon>
        <taxon>Leptospiraceae</taxon>
        <taxon>Leptospira</taxon>
    </lineage>
</organism>
<comment type="caution">
    <text evidence="2">The sequence shown here is derived from an EMBL/GenBank/DDBJ whole genome shotgun (WGS) entry which is preliminary data.</text>
</comment>
<evidence type="ECO:0000256" key="1">
    <source>
        <dbReference type="SAM" id="Phobius"/>
    </source>
</evidence>
<dbReference type="Proteomes" id="UP000297453">
    <property type="component" value="Unassembled WGS sequence"/>
</dbReference>
<name>A0A4R9G849_9LEPT</name>
<feature type="transmembrane region" description="Helical" evidence="1">
    <location>
        <begin position="20"/>
        <end position="41"/>
    </location>
</feature>
<dbReference type="InterPro" id="IPR011990">
    <property type="entry name" value="TPR-like_helical_dom_sf"/>
</dbReference>
<dbReference type="Gene3D" id="1.25.40.10">
    <property type="entry name" value="Tetratricopeptide repeat domain"/>
    <property type="match status" value="1"/>
</dbReference>
<reference evidence="2" key="1">
    <citation type="journal article" date="2019" name="PLoS Negl. Trop. Dis.">
        <title>Revisiting the worldwide diversity of Leptospira species in the environment.</title>
        <authorList>
            <person name="Vincent A.T."/>
            <person name="Schiettekatte O."/>
            <person name="Bourhy P."/>
            <person name="Veyrier F.J."/>
            <person name="Picardeau M."/>
        </authorList>
    </citation>
    <scope>NUCLEOTIDE SEQUENCE [LARGE SCALE GENOMIC DNA]</scope>
    <source>
        <strain evidence="2">SSS9</strain>
    </source>
</reference>